<feature type="region of interest" description="Disordered" evidence="1">
    <location>
        <begin position="117"/>
        <end position="204"/>
    </location>
</feature>
<evidence type="ECO:0000313" key="3">
    <source>
        <dbReference type="EMBL" id="KAK8777998.1"/>
    </source>
</evidence>
<organism evidence="3 4">
    <name type="scientific">Amblyomma americanum</name>
    <name type="common">Lone star tick</name>
    <dbReference type="NCBI Taxonomy" id="6943"/>
    <lineage>
        <taxon>Eukaryota</taxon>
        <taxon>Metazoa</taxon>
        <taxon>Ecdysozoa</taxon>
        <taxon>Arthropoda</taxon>
        <taxon>Chelicerata</taxon>
        <taxon>Arachnida</taxon>
        <taxon>Acari</taxon>
        <taxon>Parasitiformes</taxon>
        <taxon>Ixodida</taxon>
        <taxon>Ixodoidea</taxon>
        <taxon>Ixodidae</taxon>
        <taxon>Amblyomminae</taxon>
        <taxon>Amblyomma</taxon>
    </lineage>
</organism>
<proteinExistence type="predicted"/>
<keyword evidence="4" id="KW-1185">Reference proteome</keyword>
<feature type="signal peptide" evidence="2">
    <location>
        <begin position="1"/>
        <end position="24"/>
    </location>
</feature>
<evidence type="ECO:0000256" key="1">
    <source>
        <dbReference type="SAM" id="MobiDB-lite"/>
    </source>
</evidence>
<evidence type="ECO:0000256" key="2">
    <source>
        <dbReference type="SAM" id="SignalP"/>
    </source>
</evidence>
<evidence type="ECO:0008006" key="5">
    <source>
        <dbReference type="Google" id="ProtNLM"/>
    </source>
</evidence>
<comment type="caution">
    <text evidence="3">The sequence shown here is derived from an EMBL/GenBank/DDBJ whole genome shotgun (WGS) entry which is preliminary data.</text>
</comment>
<accession>A0AAQ4ETT0</accession>
<dbReference type="AlphaFoldDB" id="A0AAQ4ETT0"/>
<keyword evidence="2" id="KW-0732">Signal</keyword>
<feature type="compositionally biased region" description="Low complexity" evidence="1">
    <location>
        <begin position="185"/>
        <end position="195"/>
    </location>
</feature>
<gene>
    <name evidence="3" type="ORF">V5799_020663</name>
</gene>
<protein>
    <recommendedName>
        <fullName evidence="5">Immunoglobulin G binding protein A</fullName>
    </recommendedName>
</protein>
<feature type="chain" id="PRO_5042942575" description="Immunoglobulin G binding protein A" evidence="2">
    <location>
        <begin position="25"/>
        <end position="904"/>
    </location>
</feature>
<sequence length="904" mass="100452">MHLLAVVPSATLLLLWASGETGLAQRESCPAHCAARVIYVHNHTVSTESGPRAEILADITYRLTKAKPGADKVRVRIGVEWVFVPKNVKSRIEKVVKKYPELGDILLEIVSKWPRLTTPRPTTKATKKATPRPRPGTLKTTARPKKVTPRPVSRKPATTRRRSTPPKFTPRTPYKPKSTPKQKAKPTTPKRSPLSVPVPPRPRTRVPEVDKVVSIPPVSKAINDTVRASLELLLNFPNHFATIYEILVNLGVKFTDLRKPVHNVTIGVDVIPLPKPIEVDFIITVKDKEFHLPKDSGKVADYVSRHTAELTVLVTVLHQLGSKFSLDKTGRVTGFEVIGQKENFRRPLDIEVVVSSKKFNLPKEIGILLTFVKDKPAEFSKVQGILEILGVRFNKVSGGAALRTTYQNKPYDIKSVPNVRITVGAKQYDIPSDLDSMFKSPVGLQVGAILTALQRANVLLNVHKKTGVILDIVVNKVTIPFPVTLDLRFRLGNKVYIVPYDLPKIIGELEKRNMPSQIVSILYSRYGVVPVRNKENAVIAFSFSGQTFPIKVQPTTVVVLTGVKFLLPKEAQKMVDFLVKEKVPPLKFMQALQLAGYTFVPEPDGVLRTIQKGADKIDLHVELRLFVKLDGKRYRVPTDLERLVEIVRSLDPPQIRNIMQQLEQCGVIFARKGSKLVIMFNGIKYEVNMKSGGDNGPSAALVINISNNTFTIPKDIKAAVSHASRNGPGAVKILIELLKAHGSKVNLSPTGDIISIVFEGKLYPVGGADESVQVTIRGKKVWIPREMLSLHKKFKNFSFAEVVVALMKKGAKLDIDGENNFYGFRFKGRQMRFPKKFRVLVQVDKTGKKYRVPGELGNLAKVLSKGNWDWKAVRATLRAAGIEVAGKDGPVKNFSFQGKKFTVG</sequence>
<dbReference type="Proteomes" id="UP001321473">
    <property type="component" value="Unassembled WGS sequence"/>
</dbReference>
<dbReference type="EMBL" id="JARKHS020011220">
    <property type="protein sequence ID" value="KAK8777998.1"/>
    <property type="molecule type" value="Genomic_DNA"/>
</dbReference>
<evidence type="ECO:0000313" key="4">
    <source>
        <dbReference type="Proteomes" id="UP001321473"/>
    </source>
</evidence>
<reference evidence="3 4" key="1">
    <citation type="journal article" date="2023" name="Arcadia Sci">
        <title>De novo assembly of a long-read Amblyomma americanum tick genome.</title>
        <authorList>
            <person name="Chou S."/>
            <person name="Poskanzer K.E."/>
            <person name="Rollins M."/>
            <person name="Thuy-Boun P.S."/>
        </authorList>
    </citation>
    <scope>NUCLEOTIDE SEQUENCE [LARGE SCALE GENOMIC DNA]</scope>
    <source>
        <strain evidence="3">F_SG_1</strain>
        <tissue evidence="3">Salivary glands</tissue>
    </source>
</reference>
<name>A0AAQ4ETT0_AMBAM</name>